<dbReference type="PANTHER" id="PTHR43331">
    <property type="entry name" value="HOMOSERINE DEHYDROGENASE"/>
    <property type="match status" value="1"/>
</dbReference>
<keyword evidence="7 10" id="KW-0791">Threonine biosynthesis</keyword>
<evidence type="ECO:0000256" key="10">
    <source>
        <dbReference type="RuleBase" id="RU000579"/>
    </source>
</evidence>
<dbReference type="SUPFAM" id="SSF51735">
    <property type="entry name" value="NAD(P)-binding Rossmann-fold domains"/>
    <property type="match status" value="1"/>
</dbReference>
<keyword evidence="10" id="KW-0521">NADP</keyword>
<organism evidence="14 15">
    <name type="scientific">Apibacter muscae</name>
    <dbReference type="NCBI Taxonomy" id="2509004"/>
    <lineage>
        <taxon>Bacteria</taxon>
        <taxon>Pseudomonadati</taxon>
        <taxon>Bacteroidota</taxon>
        <taxon>Flavobacteriia</taxon>
        <taxon>Flavobacteriales</taxon>
        <taxon>Weeksellaceae</taxon>
        <taxon>Apibacter</taxon>
    </lineage>
</organism>
<accession>A0A563D7J4</accession>
<sequence length="397" mass="44889">MKRNRLKLGIFGFGCVGTGLYKVLEETGSVEANIKKICIKHANKPRPIDAKYFTTHKDDLLNDPEINVIVELIDDAEAAFEIVSEAMRKGKDVVSANKKMIAEHLPELLELEKKYQVSFLYEASVCASIPIIRNLEEYYDNDLLTSVSGIFNGSTNYILTQMIDDNIPYPEALKEAQNKGFAETDPTLDVEGIDPKYKLCIILFHAFGLSTKPENIFNFGISRINDFDLNFATQRNYAIKLIASCKKNGNEISGLVAPSFIENKDPLAYVKYEYNGVVLESAFSENQLMIGKGAGDKPTGSAVLSDISALTYGYRYENKKYLHVDPSLKLESTGKYRVYVRYYDDFDSFDDFLSIEEKFISPQGNYFIGIITLDKIINSKWIKDNKINVIFCNQNIE</sequence>
<dbReference type="Pfam" id="PF03447">
    <property type="entry name" value="NAD_binding_3"/>
    <property type="match status" value="1"/>
</dbReference>
<comment type="catalytic activity">
    <reaction evidence="10">
        <text>L-homoserine + NADP(+) = L-aspartate 4-semialdehyde + NADPH + H(+)</text>
        <dbReference type="Rhea" id="RHEA:15761"/>
        <dbReference type="ChEBI" id="CHEBI:15378"/>
        <dbReference type="ChEBI" id="CHEBI:57476"/>
        <dbReference type="ChEBI" id="CHEBI:57783"/>
        <dbReference type="ChEBI" id="CHEBI:58349"/>
        <dbReference type="ChEBI" id="CHEBI:537519"/>
        <dbReference type="EC" id="1.1.1.3"/>
    </reaction>
</comment>
<evidence type="ECO:0000313" key="14">
    <source>
        <dbReference type="EMBL" id="TWP26218.1"/>
    </source>
</evidence>
<feature type="domain" description="Aspartate/homoserine dehydrogenase NAD-binding" evidence="13">
    <location>
        <begin position="12"/>
        <end position="122"/>
    </location>
</feature>
<dbReference type="RefSeq" id="WP_146293576.1">
    <property type="nucleotide sequence ID" value="NZ_SELH01000026.1"/>
</dbReference>
<evidence type="ECO:0000313" key="15">
    <source>
        <dbReference type="Proteomes" id="UP000319499"/>
    </source>
</evidence>
<evidence type="ECO:0000259" key="13">
    <source>
        <dbReference type="Pfam" id="PF03447"/>
    </source>
</evidence>
<comment type="similarity">
    <text evidence="3 11">Belongs to the homoserine dehydrogenase family.</text>
</comment>
<keyword evidence="8 10" id="KW-0560">Oxidoreductase</keyword>
<feature type="domain" description="Homoserine dehydrogenase catalytic" evidence="12">
    <location>
        <begin position="130"/>
        <end position="307"/>
    </location>
</feature>
<dbReference type="GO" id="GO:0050661">
    <property type="term" value="F:NADP binding"/>
    <property type="evidence" value="ECO:0007669"/>
    <property type="project" value="InterPro"/>
</dbReference>
<evidence type="ECO:0000256" key="9">
    <source>
        <dbReference type="ARBA" id="ARBA00023167"/>
    </source>
</evidence>
<dbReference type="InterPro" id="IPR001342">
    <property type="entry name" value="HDH_cat"/>
</dbReference>
<comment type="pathway">
    <text evidence="2 10">Amino-acid biosynthesis; L-methionine biosynthesis via de novo pathway; L-homoserine from L-aspartate: step 3/3.</text>
</comment>
<reference evidence="14 15" key="1">
    <citation type="submission" date="2019-02" db="EMBL/GenBank/DDBJ databases">
        <title>Apibacter muscae sp. nov.: a novel member of the house fly microbiota.</title>
        <authorList>
            <person name="Park R."/>
        </authorList>
    </citation>
    <scope>NUCLEOTIDE SEQUENCE [LARGE SCALE GENOMIC DNA]</scope>
    <source>
        <strain evidence="14 15">AL1</strain>
    </source>
</reference>
<dbReference type="EC" id="1.1.1.3" evidence="4 10"/>
<evidence type="ECO:0000256" key="2">
    <source>
        <dbReference type="ARBA" id="ARBA00005062"/>
    </source>
</evidence>
<evidence type="ECO:0000256" key="1">
    <source>
        <dbReference type="ARBA" id="ARBA00005056"/>
    </source>
</evidence>
<dbReference type="GO" id="GO:0009088">
    <property type="term" value="P:threonine biosynthetic process"/>
    <property type="evidence" value="ECO:0007669"/>
    <property type="project" value="UniProtKB-UniPathway"/>
</dbReference>
<dbReference type="AlphaFoldDB" id="A0A563D7J4"/>
<evidence type="ECO:0000256" key="4">
    <source>
        <dbReference type="ARBA" id="ARBA00013213"/>
    </source>
</evidence>
<dbReference type="UniPathway" id="UPA00051">
    <property type="reaction ID" value="UER00465"/>
</dbReference>
<protein>
    <recommendedName>
        <fullName evidence="5 10">Homoserine dehydrogenase</fullName>
        <ecNumber evidence="4 10">1.1.1.3</ecNumber>
    </recommendedName>
</protein>
<comment type="caution">
    <text evidence="14">The sequence shown here is derived from an EMBL/GenBank/DDBJ whole genome shotgun (WGS) entry which is preliminary data.</text>
</comment>
<keyword evidence="9 10" id="KW-0486">Methionine biosynthesis</keyword>
<dbReference type="OrthoDB" id="9808167at2"/>
<dbReference type="Proteomes" id="UP000319499">
    <property type="component" value="Unassembled WGS sequence"/>
</dbReference>
<dbReference type="InterPro" id="IPR036291">
    <property type="entry name" value="NAD(P)-bd_dom_sf"/>
</dbReference>
<gene>
    <name evidence="14" type="ORF">ETU09_11000</name>
</gene>
<dbReference type="PANTHER" id="PTHR43331:SF1">
    <property type="entry name" value="HOMOSERINE DEHYDROGENASE"/>
    <property type="match status" value="1"/>
</dbReference>
<dbReference type="SUPFAM" id="SSF55347">
    <property type="entry name" value="Glyceraldehyde-3-phosphate dehydrogenase-like, C-terminal domain"/>
    <property type="match status" value="1"/>
</dbReference>
<dbReference type="Pfam" id="PF00742">
    <property type="entry name" value="Homoserine_dh"/>
    <property type="match status" value="1"/>
</dbReference>
<dbReference type="EMBL" id="SELH01000026">
    <property type="protein sequence ID" value="TWP26218.1"/>
    <property type="molecule type" value="Genomic_DNA"/>
</dbReference>
<dbReference type="Gene3D" id="3.30.360.10">
    <property type="entry name" value="Dihydrodipicolinate Reductase, domain 2"/>
    <property type="match status" value="1"/>
</dbReference>
<dbReference type="UniPathway" id="UPA00050">
    <property type="reaction ID" value="UER00063"/>
</dbReference>
<dbReference type="InterPro" id="IPR019811">
    <property type="entry name" value="HDH_CS"/>
</dbReference>
<evidence type="ECO:0000259" key="12">
    <source>
        <dbReference type="Pfam" id="PF00742"/>
    </source>
</evidence>
<dbReference type="NCBIfam" id="NF004976">
    <property type="entry name" value="PRK06349.1"/>
    <property type="match status" value="1"/>
</dbReference>
<evidence type="ECO:0000256" key="3">
    <source>
        <dbReference type="ARBA" id="ARBA00006753"/>
    </source>
</evidence>
<comment type="pathway">
    <text evidence="1 10">Amino-acid biosynthesis; L-threonine biosynthesis; L-threonine from L-aspartate: step 3/5.</text>
</comment>
<dbReference type="PROSITE" id="PS01042">
    <property type="entry name" value="HOMOSER_DHGENASE"/>
    <property type="match status" value="1"/>
</dbReference>
<evidence type="ECO:0000256" key="8">
    <source>
        <dbReference type="ARBA" id="ARBA00023002"/>
    </source>
</evidence>
<keyword evidence="6 10" id="KW-0028">Amino-acid biosynthesis</keyword>
<evidence type="ECO:0000256" key="5">
    <source>
        <dbReference type="ARBA" id="ARBA00013376"/>
    </source>
</evidence>
<proteinExistence type="inferred from homology"/>
<dbReference type="GO" id="GO:0004412">
    <property type="term" value="F:homoserine dehydrogenase activity"/>
    <property type="evidence" value="ECO:0007669"/>
    <property type="project" value="UniProtKB-EC"/>
</dbReference>
<dbReference type="InterPro" id="IPR005106">
    <property type="entry name" value="Asp/hSer_DH_NAD-bd"/>
</dbReference>
<dbReference type="GO" id="GO:0009086">
    <property type="term" value="P:methionine biosynthetic process"/>
    <property type="evidence" value="ECO:0007669"/>
    <property type="project" value="UniProtKB-KW"/>
</dbReference>
<name>A0A563D7J4_9FLAO</name>
<dbReference type="Gene3D" id="3.40.50.720">
    <property type="entry name" value="NAD(P)-binding Rossmann-like Domain"/>
    <property type="match status" value="1"/>
</dbReference>
<evidence type="ECO:0000256" key="11">
    <source>
        <dbReference type="RuleBase" id="RU004171"/>
    </source>
</evidence>
<keyword evidence="15" id="KW-1185">Reference proteome</keyword>
<evidence type="ECO:0000256" key="7">
    <source>
        <dbReference type="ARBA" id="ARBA00022697"/>
    </source>
</evidence>
<dbReference type="FunFam" id="3.30.360.10:FF:000005">
    <property type="entry name" value="Homoserine dehydrogenase"/>
    <property type="match status" value="1"/>
</dbReference>
<evidence type="ECO:0000256" key="6">
    <source>
        <dbReference type="ARBA" id="ARBA00022605"/>
    </source>
</evidence>